<evidence type="ECO:0000256" key="1">
    <source>
        <dbReference type="SAM" id="Phobius"/>
    </source>
</evidence>
<comment type="caution">
    <text evidence="2">The sequence shown here is derived from an EMBL/GenBank/DDBJ whole genome shotgun (WGS) entry which is preliminary data.</text>
</comment>
<name>A0A0F9GZT3_9ZZZZ</name>
<organism evidence="2">
    <name type="scientific">marine sediment metagenome</name>
    <dbReference type="NCBI Taxonomy" id="412755"/>
    <lineage>
        <taxon>unclassified sequences</taxon>
        <taxon>metagenomes</taxon>
        <taxon>ecological metagenomes</taxon>
    </lineage>
</organism>
<sequence>MLYQLFKLLLVGSFIFLGVADTLVAFGVIQPWGVWSAEDGEWLYNRLVHPWHALGAIVWFGVGILFSNNKS</sequence>
<keyword evidence="1" id="KW-0472">Membrane</keyword>
<reference evidence="2" key="1">
    <citation type="journal article" date="2015" name="Nature">
        <title>Complex archaea that bridge the gap between prokaryotes and eukaryotes.</title>
        <authorList>
            <person name="Spang A."/>
            <person name="Saw J.H."/>
            <person name="Jorgensen S.L."/>
            <person name="Zaremba-Niedzwiedzka K."/>
            <person name="Martijn J."/>
            <person name="Lind A.E."/>
            <person name="van Eijk R."/>
            <person name="Schleper C."/>
            <person name="Guy L."/>
            <person name="Ettema T.J."/>
        </authorList>
    </citation>
    <scope>NUCLEOTIDE SEQUENCE</scope>
</reference>
<dbReference type="EMBL" id="LAZR01016478">
    <property type="protein sequence ID" value="KKM04319.1"/>
    <property type="molecule type" value="Genomic_DNA"/>
</dbReference>
<dbReference type="AlphaFoldDB" id="A0A0F9GZT3"/>
<protein>
    <submittedName>
        <fullName evidence="2">Uncharacterized protein</fullName>
    </submittedName>
</protein>
<accession>A0A0F9GZT3</accession>
<proteinExistence type="predicted"/>
<keyword evidence="1" id="KW-0812">Transmembrane</keyword>
<keyword evidence="1" id="KW-1133">Transmembrane helix</keyword>
<evidence type="ECO:0000313" key="2">
    <source>
        <dbReference type="EMBL" id="KKM04319.1"/>
    </source>
</evidence>
<feature type="transmembrane region" description="Helical" evidence="1">
    <location>
        <begin position="51"/>
        <end position="68"/>
    </location>
</feature>
<gene>
    <name evidence="2" type="ORF">LCGC14_1765410</name>
</gene>